<dbReference type="Gene3D" id="1.10.1760.20">
    <property type="match status" value="1"/>
</dbReference>
<keyword evidence="2 3" id="KW-0472">Membrane</keyword>
<reference evidence="5" key="1">
    <citation type="submission" date="2018-07" db="EMBL/GenBank/DDBJ databases">
        <authorList>
            <person name="Safronova V.I."/>
            <person name="Chirak E.R."/>
            <person name="Sazanova A.L."/>
        </authorList>
    </citation>
    <scope>NUCLEOTIDE SEQUENCE [LARGE SCALE GENOMIC DNA]</scope>
    <source>
        <strain evidence="5">RCAM04685</strain>
    </source>
</reference>
<dbReference type="PIRSF" id="PIRSF016661">
    <property type="entry name" value="BioY"/>
    <property type="match status" value="1"/>
</dbReference>
<dbReference type="PANTHER" id="PTHR34295:SF1">
    <property type="entry name" value="BIOTIN TRANSPORTER BIOY"/>
    <property type="match status" value="1"/>
</dbReference>
<keyword evidence="3" id="KW-1133">Transmembrane helix</keyword>
<feature type="transmembrane region" description="Helical" evidence="3">
    <location>
        <begin position="188"/>
        <end position="205"/>
    </location>
</feature>
<dbReference type="GO" id="GO:0005886">
    <property type="term" value="C:plasma membrane"/>
    <property type="evidence" value="ECO:0007669"/>
    <property type="project" value="UniProtKB-SubCell"/>
</dbReference>
<organism evidence="4 5">
    <name type="scientific">Bosea caraganae</name>
    <dbReference type="NCBI Taxonomy" id="2763117"/>
    <lineage>
        <taxon>Bacteria</taxon>
        <taxon>Pseudomonadati</taxon>
        <taxon>Pseudomonadota</taxon>
        <taxon>Alphaproteobacteria</taxon>
        <taxon>Hyphomicrobiales</taxon>
        <taxon>Boseaceae</taxon>
        <taxon>Bosea</taxon>
    </lineage>
</organism>
<dbReference type="AlphaFoldDB" id="A0A370KYM8"/>
<proteinExistence type="inferred from homology"/>
<accession>A0A370KYM8</accession>
<dbReference type="GO" id="GO:0015225">
    <property type="term" value="F:biotin transmembrane transporter activity"/>
    <property type="evidence" value="ECO:0007669"/>
    <property type="project" value="UniProtKB-UniRule"/>
</dbReference>
<feature type="transmembrane region" description="Helical" evidence="3">
    <location>
        <begin position="138"/>
        <end position="159"/>
    </location>
</feature>
<evidence type="ECO:0000313" key="4">
    <source>
        <dbReference type="EMBL" id="RDJ20084.1"/>
    </source>
</evidence>
<comment type="caution">
    <text evidence="4">The sequence shown here is derived from an EMBL/GenBank/DDBJ whole genome shotgun (WGS) entry which is preliminary data.</text>
</comment>
<evidence type="ECO:0000256" key="3">
    <source>
        <dbReference type="SAM" id="Phobius"/>
    </source>
</evidence>
<comment type="subcellular location">
    <subcellularLocation>
        <location evidence="2">Cell membrane</location>
        <topology evidence="2">Multi-pass membrane protein</topology>
    </subcellularLocation>
</comment>
<sequence>MLPLQAQTLAPTLVNAVLPGVSGRRAELARNLVLAVAGSLLLVLAAKIKVPFWPVPITLQTLAVLGLGAAYGSRLGAATVALYIAYGLAGLPVFTNTPPAAAGMMYLVGPTGGFLAGFVAAAYVAGWAAERGASVLRLIAGMITAEALIIGLGFAWLAFGAQMAGGVTGVGFAKAYQFGVQPFLLGDLLKLALATSLVGASWTVLRRRG</sequence>
<keyword evidence="2" id="KW-1003">Cell membrane</keyword>
<dbReference type="Proteomes" id="UP000255207">
    <property type="component" value="Unassembled WGS sequence"/>
</dbReference>
<dbReference type="InterPro" id="IPR003784">
    <property type="entry name" value="BioY"/>
</dbReference>
<dbReference type="PANTHER" id="PTHR34295">
    <property type="entry name" value="BIOTIN TRANSPORTER BIOY"/>
    <property type="match status" value="1"/>
</dbReference>
<gene>
    <name evidence="4" type="ORF">DWE98_26725</name>
</gene>
<name>A0A370KYM8_9HYPH</name>
<keyword evidence="3" id="KW-0812">Transmembrane</keyword>
<evidence type="ECO:0000256" key="1">
    <source>
        <dbReference type="ARBA" id="ARBA00010692"/>
    </source>
</evidence>
<comment type="similarity">
    <text evidence="1 2">Belongs to the BioY family.</text>
</comment>
<dbReference type="Pfam" id="PF02632">
    <property type="entry name" value="BioY"/>
    <property type="match status" value="1"/>
</dbReference>
<protein>
    <recommendedName>
        <fullName evidence="2">Biotin transporter</fullName>
    </recommendedName>
</protein>
<dbReference type="EMBL" id="QQTP01000023">
    <property type="protein sequence ID" value="RDJ20084.1"/>
    <property type="molecule type" value="Genomic_DNA"/>
</dbReference>
<dbReference type="OrthoDB" id="9803495at2"/>
<keyword evidence="2" id="KW-0813">Transport</keyword>
<keyword evidence="5" id="KW-1185">Reference proteome</keyword>
<feature type="transmembrane region" description="Helical" evidence="3">
    <location>
        <begin position="106"/>
        <end position="126"/>
    </location>
</feature>
<evidence type="ECO:0000256" key="2">
    <source>
        <dbReference type="PIRNR" id="PIRNR016661"/>
    </source>
</evidence>
<evidence type="ECO:0000313" key="5">
    <source>
        <dbReference type="Proteomes" id="UP000255207"/>
    </source>
</evidence>